<gene>
    <name evidence="1" type="ORF">B0T17DRAFT_401670</name>
</gene>
<protein>
    <submittedName>
        <fullName evidence="1">Uncharacterized protein</fullName>
    </submittedName>
</protein>
<proteinExistence type="predicted"/>
<sequence>MVDWRIASGSMEHRSVIGEWPIATVDDGDGMKKDAPLPQRFLLENPLTQGHGIDTGAYHLPLGPTYVADLTICLDGCSVDTRRNPRNFQDRQKYVAISGPCRPVKSGRSAVAWHHTPRFRLGYPVWSRTMASDGRPQCHSLLLSSSLLFSPVFSLVAPCGGAARLSFKRELPTADSVCGEGACQWSRARPPNPTTHHRVRVSPCDCGGGWQTGWMELRRCLVDGGTNRSSAQDTLK</sequence>
<comment type="caution">
    <text evidence="1">The sequence shown here is derived from an EMBL/GenBank/DDBJ whole genome shotgun (WGS) entry which is preliminary data.</text>
</comment>
<dbReference type="AlphaFoldDB" id="A0AA39TZ31"/>
<reference evidence="1" key="1">
    <citation type="submission" date="2023-06" db="EMBL/GenBank/DDBJ databases">
        <title>Genome-scale phylogeny and comparative genomics of the fungal order Sordariales.</title>
        <authorList>
            <consortium name="Lawrence Berkeley National Laboratory"/>
            <person name="Hensen N."/>
            <person name="Bonometti L."/>
            <person name="Westerberg I."/>
            <person name="Brannstrom I.O."/>
            <person name="Guillou S."/>
            <person name="Cros-Aarteil S."/>
            <person name="Calhoun S."/>
            <person name="Haridas S."/>
            <person name="Kuo A."/>
            <person name="Mondo S."/>
            <person name="Pangilinan J."/>
            <person name="Riley R."/>
            <person name="LaButti K."/>
            <person name="Andreopoulos B."/>
            <person name="Lipzen A."/>
            <person name="Chen C."/>
            <person name="Yanf M."/>
            <person name="Daum C."/>
            <person name="Ng V."/>
            <person name="Clum A."/>
            <person name="Steindorff A."/>
            <person name="Ohm R."/>
            <person name="Martin F."/>
            <person name="Silar P."/>
            <person name="Natvig D."/>
            <person name="Lalanne C."/>
            <person name="Gautier V."/>
            <person name="Ament-velasquez S.L."/>
            <person name="Kruys A."/>
            <person name="Hutchinson M.I."/>
            <person name="Powell A.J."/>
            <person name="Barry K."/>
            <person name="Miller A.N."/>
            <person name="Grigoriev I.V."/>
            <person name="Debuchy R."/>
            <person name="Gladieux P."/>
            <person name="Thoren M.H."/>
            <person name="Johannesson H."/>
        </authorList>
    </citation>
    <scope>NUCLEOTIDE SEQUENCE</scope>
    <source>
        <strain evidence="1">SMH3391-2</strain>
    </source>
</reference>
<evidence type="ECO:0000313" key="2">
    <source>
        <dbReference type="Proteomes" id="UP001174934"/>
    </source>
</evidence>
<evidence type="ECO:0000313" key="1">
    <source>
        <dbReference type="EMBL" id="KAK0612293.1"/>
    </source>
</evidence>
<keyword evidence="2" id="KW-1185">Reference proteome</keyword>
<organism evidence="1 2">
    <name type="scientific">Bombardia bombarda</name>
    <dbReference type="NCBI Taxonomy" id="252184"/>
    <lineage>
        <taxon>Eukaryota</taxon>
        <taxon>Fungi</taxon>
        <taxon>Dikarya</taxon>
        <taxon>Ascomycota</taxon>
        <taxon>Pezizomycotina</taxon>
        <taxon>Sordariomycetes</taxon>
        <taxon>Sordariomycetidae</taxon>
        <taxon>Sordariales</taxon>
        <taxon>Lasiosphaeriaceae</taxon>
        <taxon>Bombardia</taxon>
    </lineage>
</organism>
<accession>A0AA39TZ31</accession>
<name>A0AA39TZ31_9PEZI</name>
<dbReference type="EMBL" id="JAULSR010000009">
    <property type="protein sequence ID" value="KAK0612293.1"/>
    <property type="molecule type" value="Genomic_DNA"/>
</dbReference>
<dbReference type="Proteomes" id="UP001174934">
    <property type="component" value="Unassembled WGS sequence"/>
</dbReference>